<evidence type="ECO:0000256" key="9">
    <source>
        <dbReference type="ARBA" id="ARBA00034494"/>
    </source>
</evidence>
<dbReference type="InterPro" id="IPR037197">
    <property type="entry name" value="WWE_dom_sf"/>
</dbReference>
<dbReference type="InterPro" id="IPR035983">
    <property type="entry name" value="Hect_E3_ubiquitin_ligase"/>
</dbReference>
<evidence type="ECO:0000256" key="4">
    <source>
        <dbReference type="ARBA" id="ARBA00012485"/>
    </source>
</evidence>
<keyword evidence="7 10" id="KW-0833">Ubl conjugation pathway</keyword>
<evidence type="ECO:0000313" key="15">
    <source>
        <dbReference type="Proteomes" id="UP000801492"/>
    </source>
</evidence>
<dbReference type="InterPro" id="IPR025527">
    <property type="entry name" value="HUWE1/Rev1_UBM"/>
</dbReference>
<feature type="region of interest" description="Disordered" evidence="11">
    <location>
        <begin position="1147"/>
        <end position="1172"/>
    </location>
</feature>
<feature type="active site" description="Glycyl thioester intermediate" evidence="10">
    <location>
        <position position="2260"/>
    </location>
</feature>
<accession>A0A8K0FXG8</accession>
<dbReference type="CDD" id="cd00078">
    <property type="entry name" value="HECTc"/>
    <property type="match status" value="1"/>
</dbReference>
<evidence type="ECO:0000256" key="8">
    <source>
        <dbReference type="ARBA" id="ARBA00023242"/>
    </source>
</evidence>
<dbReference type="GO" id="GO:0005737">
    <property type="term" value="C:cytoplasm"/>
    <property type="evidence" value="ECO:0007669"/>
    <property type="project" value="TreeGrafter"/>
</dbReference>
<feature type="compositionally biased region" description="Basic and acidic residues" evidence="11">
    <location>
        <begin position="916"/>
        <end position="941"/>
    </location>
</feature>
<sequence>MHTVTNRIWKWYDLVTGKWTPYSPTNNKLINDAYWNGEQSIRVTCGRRRYTITFGNMLQCNDETGNNRPISMTPVHLSNETKYDPTNPESSEAMDIDEEVILTDKEEERCVPAPSLTKAQSISIVQSCCKLMQLQIDKDLLHAIMRICLRLTRDFEIAKIFVRDHGVTSLLEMRQTSAFSGYGPLATLLIRHTLEGNQTLAHSMEKVIRGRTLPTIPPPYRELIYLTRQIGGAVTRSPEIFYEVAKNILRVDCSIFRRTEDVDIRLPMRAEPTSKPHTTIVDEDFTHEVIVNLLLALTKPLEFSAPEPSQVNTPKPPSTSTNTAPRETMYQRASDLLSNTSSSNDILNIDSQDDGHGPPLRVRLIRTPSETALENKVEQELIRRPMLAKHSVLKILADAVVSYGTVAKLIVDYVYTRSTNDFITEDCSALTFMFDKLLPITENCSDRDCSMMCRVLIAAIASCNHSPDAQSTLVNEVKAALGRALLMPESFEKHTQIQLITGIITTMIENCPPSNQLRVFKNQPLNGQINNIVKLMLRKGIFNDLARISHYMDLSSPNFPMTINSSLKPMESLSRIVNQPITGNAGGRMSKKSQQNNLDDTGATQSGTTSTEATNAQGEETIEDAENTEHDISAVASSLEANPEVSAVHEEADNVLEHIMDQLLDPGNNETNRSYSEVASGRNHHTMDIDDDGNLGYDNEPDATVTSNVDRDEDILMIQYADHELDDALPQMVRWNENTFTVPLFDDVNNTNDQQAPTSHPLLVSRHNSENGTSSGNRTQRTNRARRYQYLQLNPRSSNPPVILQRLLGPVAQNLSLSTNEIMNSPGGRDTTRVVVMDNFGLIPTNEEQIDFVDQSGYLFGPSLAATLNHVPSVLHWWNEESKLLDIESTYDVTISICNKLIPHLMKNRNLELAERKRKKEEEEKVKNKAKAQEQPKKLEDNQEPPPLMPLSSLLDSNAGNDGGNDAGNDSDSHSSDCIIQEEGNDPLQNLEPPSSAQFSPIPATRESVPPPTTQNSAPETQFSRCGGWGSLISSVPQTQQTVSQNLTQVHQEQRTDVEENASSRENSTSFSSQETTSSSFQSQSQDQEEPTNEGSNVAADVVMQDTASGNATETSEDIPEGVDPSFLEALPPEMRREVLEQYRLLNPPANRPTGSGNSDADPTSGPSEVSPEFLAALPPALQEEVLSQQRLEQQRQAAARANPDEPVDAGAFFETLQPSLRTMILSDMEDSQMSALPPDLAAEAQTLRRDWEARNRQIVQDRFFQSNVTIIRHSTRGRLSSRLNTHLLPQRAQWGTWSRAEIIPSTPGTSAGMRMRGRQLLDHESLSCLLVLLFADDPKLNTLRLHRVIRNLCYHGPTRDWIIKSLLSIIDRSVHIRSDDNLNRPTRRTPKPGPLTSKLLTDAKNIGNGANWLNIRMEAALGCHANVFVVNRAVGKRSDRSNSSSIVIHPQAAPIVCRNALDLFISLSKNFPACLLPLKVKDDKEDKSRSAVSPSKNKSECTDFWEMLLKLDSASSKKGKSLAKTHSNLSLSSEADNTCVSFEQSAFGQLLCMLSSPVIYRSTQLTDKLLRLLSVITTGMPELSKNVAPQKSQKSKLPRYESVSAPESALNLAVNVLTYKSCSEEGLEDATNLLLNLANCSIDMSYVILNLLLNGAMRIGEVVREQIQSMYNELQKLNKVQKRKAQDDASPSSSKGIVSNRFTKETVVITASSKIKASYDLQLPCMAPLTSKTSSQLFFLRVLRVIVQIREAIKKGLKKGESTTHHPHLPALSDQLCDLENLWDTLSLCLLELEHTPDDHAVLVLQPAVEAFFLVHSPQQGATDRETNKQPTNATQESEAASQSSSQNTLETDHSGSLDGSFKSNVPPDQQKFLNFAEKHRTVLNQILRQTTAHLSDGPFSVLVDHTKVLDFDVKRKYFRTELERLDQGLRREETAIHVRRSHVFEDSFRELYRRTPEEWKNRFYIVFEEEEGQDAGGLLREWYMIISRDIFNPMYALFTISPGDRVTYMINPASHYNPNHLCYYKFVGRVIAKAIYDNKLLECYFTRSFYKHILGIPVKYTDMESEDYSFYRGLVYLMENNINDLGYDLTFSTEINEFGVTETRDLIPDGRNVPVTEENKMEYVRLSCQMKMTGAIRQQLNAFLEGFYDIIPKRLISIFNEQELELLISGLPNVDIDDLKANTEYHKYQSNSLQIQWFWRALRSFDQADRAKFLQFVTGTSKVPLQGFAHLEGMNGVQKFQIHRDDRSTDRLPSAHTCFNQLDLPVYETSEKLRTYLLKAIHECSEGFGFA</sequence>
<feature type="compositionally biased region" description="Low complexity" evidence="11">
    <location>
        <begin position="1068"/>
        <end position="1086"/>
    </location>
</feature>
<dbReference type="SUPFAM" id="SSF117839">
    <property type="entry name" value="WWE domain"/>
    <property type="match status" value="1"/>
</dbReference>
<feature type="region of interest" description="Disordered" evidence="11">
    <location>
        <begin position="750"/>
        <end position="784"/>
    </location>
</feature>
<dbReference type="OrthoDB" id="8068875at2759"/>
<dbReference type="GO" id="GO:0005634">
    <property type="term" value="C:nucleus"/>
    <property type="evidence" value="ECO:0007669"/>
    <property type="project" value="UniProtKB-SubCell"/>
</dbReference>
<dbReference type="GO" id="GO:0006511">
    <property type="term" value="P:ubiquitin-dependent protein catabolic process"/>
    <property type="evidence" value="ECO:0007669"/>
    <property type="project" value="TreeGrafter"/>
</dbReference>
<dbReference type="Gene3D" id="6.10.250.1630">
    <property type="match status" value="1"/>
</dbReference>
<dbReference type="InterPro" id="IPR050409">
    <property type="entry name" value="E3_ubiq-protein_ligase"/>
</dbReference>
<feature type="region of interest" description="Disordered" evidence="11">
    <location>
        <begin position="580"/>
        <end position="616"/>
    </location>
</feature>
<dbReference type="InterPro" id="IPR000569">
    <property type="entry name" value="HECT_dom"/>
</dbReference>
<evidence type="ECO:0000256" key="5">
    <source>
        <dbReference type="ARBA" id="ARBA00022553"/>
    </source>
</evidence>
<feature type="compositionally biased region" description="Polar residues" evidence="11">
    <location>
        <begin position="592"/>
        <end position="616"/>
    </location>
</feature>
<comment type="caution">
    <text evidence="14">The sequence shown here is derived from an EMBL/GenBank/DDBJ whole genome shotgun (WGS) entry which is preliminary data.</text>
</comment>
<comment type="similarity">
    <text evidence="9">Belongs to the UPL family. TOM1/PTR1 subfamily.</text>
</comment>
<gene>
    <name evidence="14" type="ORF">ILUMI_22275</name>
</gene>
<dbReference type="Pfam" id="PF02825">
    <property type="entry name" value="WWE"/>
    <property type="match status" value="1"/>
</dbReference>
<keyword evidence="5" id="KW-0597">Phosphoprotein</keyword>
<feature type="compositionally biased region" description="Low complexity" evidence="11">
    <location>
        <begin position="1834"/>
        <end position="1850"/>
    </location>
</feature>
<dbReference type="PANTHER" id="PTHR11254">
    <property type="entry name" value="HECT DOMAIN UBIQUITIN-PROTEIN LIGASE"/>
    <property type="match status" value="1"/>
</dbReference>
<feature type="compositionally biased region" description="Polar residues" evidence="11">
    <location>
        <begin position="770"/>
        <end position="780"/>
    </location>
</feature>
<dbReference type="Proteomes" id="UP000801492">
    <property type="component" value="Unassembled WGS sequence"/>
</dbReference>
<feature type="region of interest" description="Disordered" evidence="11">
    <location>
        <begin position="1108"/>
        <end position="1127"/>
    </location>
</feature>
<name>A0A8K0FXG8_IGNLU</name>
<feature type="domain" description="WWE" evidence="13">
    <location>
        <begin position="1"/>
        <end position="72"/>
    </location>
</feature>
<evidence type="ECO:0000259" key="12">
    <source>
        <dbReference type="PROSITE" id="PS50237"/>
    </source>
</evidence>
<dbReference type="PROSITE" id="PS50918">
    <property type="entry name" value="WWE"/>
    <property type="match status" value="1"/>
</dbReference>
<dbReference type="Gene3D" id="3.90.1750.10">
    <property type="entry name" value="Hect, E3 ligase catalytic domains"/>
    <property type="match status" value="1"/>
</dbReference>
<evidence type="ECO:0000256" key="10">
    <source>
        <dbReference type="PROSITE-ProRule" id="PRU00104"/>
    </source>
</evidence>
<evidence type="ECO:0000256" key="7">
    <source>
        <dbReference type="ARBA" id="ARBA00022786"/>
    </source>
</evidence>
<feature type="region of interest" description="Disordered" evidence="11">
    <location>
        <begin position="305"/>
        <end position="326"/>
    </location>
</feature>
<evidence type="ECO:0000256" key="3">
    <source>
        <dbReference type="ARBA" id="ARBA00004906"/>
    </source>
</evidence>
<dbReference type="FunFam" id="3.90.1750.10:FF:000003">
    <property type="entry name" value="E3 ubiquitin-protein ligase UPL1"/>
    <property type="match status" value="1"/>
</dbReference>
<dbReference type="SMART" id="SM00119">
    <property type="entry name" value="HECTc"/>
    <property type="match status" value="1"/>
</dbReference>
<evidence type="ECO:0000313" key="14">
    <source>
        <dbReference type="EMBL" id="KAF2883890.1"/>
    </source>
</evidence>
<dbReference type="Gene3D" id="3.30.2410.10">
    <property type="entry name" value="Hect, E3 ligase catalytic domain"/>
    <property type="match status" value="1"/>
</dbReference>
<evidence type="ECO:0000256" key="11">
    <source>
        <dbReference type="SAM" id="MobiDB-lite"/>
    </source>
</evidence>
<reference evidence="14" key="1">
    <citation type="submission" date="2019-08" db="EMBL/GenBank/DDBJ databases">
        <title>The genome of the North American firefly Photinus pyralis.</title>
        <authorList>
            <consortium name="Photinus pyralis genome working group"/>
            <person name="Fallon T.R."/>
            <person name="Sander Lower S.E."/>
            <person name="Weng J.-K."/>
        </authorList>
    </citation>
    <scope>NUCLEOTIDE SEQUENCE</scope>
    <source>
        <strain evidence="14">TRF0915ILg1</strain>
        <tissue evidence="14">Whole body</tissue>
    </source>
</reference>
<feature type="domain" description="HECT" evidence="12">
    <location>
        <begin position="1957"/>
        <end position="2293"/>
    </location>
</feature>
<dbReference type="InterPro" id="IPR004170">
    <property type="entry name" value="WWE_dom"/>
</dbReference>
<protein>
    <recommendedName>
        <fullName evidence="4">HECT-type E3 ubiquitin transferase</fullName>
        <ecNumber evidence="4">2.3.2.26</ecNumber>
    </recommendedName>
</protein>
<dbReference type="Pfam" id="PF14377">
    <property type="entry name" value="UBM"/>
    <property type="match status" value="3"/>
</dbReference>
<dbReference type="GO" id="GO:0061630">
    <property type="term" value="F:ubiquitin protein ligase activity"/>
    <property type="evidence" value="ECO:0007669"/>
    <property type="project" value="UniProtKB-EC"/>
</dbReference>
<evidence type="ECO:0000256" key="1">
    <source>
        <dbReference type="ARBA" id="ARBA00000885"/>
    </source>
</evidence>
<comment type="catalytic activity">
    <reaction evidence="1">
        <text>S-ubiquitinyl-[E2 ubiquitin-conjugating enzyme]-L-cysteine + [acceptor protein]-L-lysine = [E2 ubiquitin-conjugating enzyme]-L-cysteine + N(6)-ubiquitinyl-[acceptor protein]-L-lysine.</text>
        <dbReference type="EC" id="2.3.2.26"/>
    </reaction>
</comment>
<feature type="region of interest" description="Disordered" evidence="11">
    <location>
        <begin position="1820"/>
        <end position="1865"/>
    </location>
</feature>
<keyword evidence="6" id="KW-0808">Transferase</keyword>
<dbReference type="EC" id="2.3.2.26" evidence="4"/>
<dbReference type="GO" id="GO:0009966">
    <property type="term" value="P:regulation of signal transduction"/>
    <property type="evidence" value="ECO:0007669"/>
    <property type="project" value="UniProtKB-ARBA"/>
</dbReference>
<feature type="compositionally biased region" description="Low complexity" evidence="11">
    <location>
        <begin position="1034"/>
        <end position="1045"/>
    </location>
</feature>
<comment type="subcellular location">
    <subcellularLocation>
        <location evidence="2">Nucleus</location>
    </subcellularLocation>
</comment>
<feature type="compositionally biased region" description="Low complexity" evidence="11">
    <location>
        <begin position="950"/>
        <end position="960"/>
    </location>
</feature>
<feature type="compositionally biased region" description="Polar residues" evidence="11">
    <location>
        <begin position="1014"/>
        <end position="1024"/>
    </location>
</feature>
<evidence type="ECO:0000256" key="6">
    <source>
        <dbReference type="ARBA" id="ARBA00022679"/>
    </source>
</evidence>
<proteinExistence type="inferred from homology"/>
<comment type="pathway">
    <text evidence="3">Protein modification; protein ubiquitination.</text>
</comment>
<dbReference type="Pfam" id="PF00632">
    <property type="entry name" value="HECT"/>
    <property type="match status" value="1"/>
</dbReference>
<dbReference type="Gene3D" id="3.30.720.50">
    <property type="match status" value="1"/>
</dbReference>
<dbReference type="FunFam" id="3.30.2160.10:FF:000007">
    <property type="entry name" value="E3 ubiquitin-protein ligase HUWE1 isoform X2"/>
    <property type="match status" value="1"/>
</dbReference>
<dbReference type="FunFam" id="3.30.2410.10:FF:000004">
    <property type="entry name" value="E3 ubiquitin-protein ligase HUWE1, variant"/>
    <property type="match status" value="1"/>
</dbReference>
<dbReference type="GO" id="GO:0000209">
    <property type="term" value="P:protein polyubiquitination"/>
    <property type="evidence" value="ECO:0007669"/>
    <property type="project" value="TreeGrafter"/>
</dbReference>
<feature type="compositionally biased region" description="Polar residues" evidence="11">
    <location>
        <begin position="1153"/>
        <end position="1168"/>
    </location>
</feature>
<evidence type="ECO:0000256" key="2">
    <source>
        <dbReference type="ARBA" id="ARBA00004123"/>
    </source>
</evidence>
<organism evidence="14 15">
    <name type="scientific">Ignelater luminosus</name>
    <name type="common">Cucubano</name>
    <name type="synonym">Pyrophorus luminosus</name>
    <dbReference type="NCBI Taxonomy" id="2038154"/>
    <lineage>
        <taxon>Eukaryota</taxon>
        <taxon>Metazoa</taxon>
        <taxon>Ecdysozoa</taxon>
        <taxon>Arthropoda</taxon>
        <taxon>Hexapoda</taxon>
        <taxon>Insecta</taxon>
        <taxon>Pterygota</taxon>
        <taxon>Neoptera</taxon>
        <taxon>Endopterygota</taxon>
        <taxon>Coleoptera</taxon>
        <taxon>Polyphaga</taxon>
        <taxon>Elateriformia</taxon>
        <taxon>Elateroidea</taxon>
        <taxon>Elateridae</taxon>
        <taxon>Agrypninae</taxon>
        <taxon>Pyrophorini</taxon>
        <taxon>Ignelater</taxon>
    </lineage>
</organism>
<dbReference type="Gene3D" id="3.30.2160.10">
    <property type="entry name" value="Hect, E3 ligase catalytic domain"/>
    <property type="match status" value="1"/>
</dbReference>
<dbReference type="SUPFAM" id="SSF56204">
    <property type="entry name" value="Hect, E3 ligase catalytic domain"/>
    <property type="match status" value="1"/>
</dbReference>
<evidence type="ECO:0000259" key="13">
    <source>
        <dbReference type="PROSITE" id="PS50918"/>
    </source>
</evidence>
<dbReference type="PANTHER" id="PTHR11254:SF67">
    <property type="entry name" value="E3 UBIQUITIN-PROTEIN LIGASE HUWE1"/>
    <property type="match status" value="1"/>
</dbReference>
<dbReference type="EMBL" id="VTPC01090256">
    <property type="protein sequence ID" value="KAF2883890.1"/>
    <property type="molecule type" value="Genomic_DNA"/>
</dbReference>
<keyword evidence="8" id="KW-0539">Nucleus</keyword>
<keyword evidence="15" id="KW-1185">Reference proteome</keyword>
<feature type="region of interest" description="Disordered" evidence="11">
    <location>
        <begin position="916"/>
        <end position="1099"/>
    </location>
</feature>
<dbReference type="PROSITE" id="PS50237">
    <property type="entry name" value="HECT"/>
    <property type="match status" value="1"/>
</dbReference>
<feature type="region of interest" description="Disordered" evidence="11">
    <location>
        <begin position="673"/>
        <end position="697"/>
    </location>
</feature>